<dbReference type="Pfam" id="PF13937">
    <property type="entry name" value="DUF4212"/>
    <property type="match status" value="1"/>
</dbReference>
<dbReference type="Proteomes" id="UP000198639">
    <property type="component" value="Unassembled WGS sequence"/>
</dbReference>
<keyword evidence="4" id="KW-1185">Reference proteome</keyword>
<dbReference type="EMBL" id="FOLD01000022">
    <property type="protein sequence ID" value="SFD33295.1"/>
    <property type="molecule type" value="Genomic_DNA"/>
</dbReference>
<evidence type="ECO:0000256" key="1">
    <source>
        <dbReference type="SAM" id="Phobius"/>
    </source>
</evidence>
<evidence type="ECO:0000259" key="2">
    <source>
        <dbReference type="Pfam" id="PF13937"/>
    </source>
</evidence>
<dbReference type="NCBIfam" id="TIGR03647">
    <property type="entry name" value="Na_symport_sm"/>
    <property type="match status" value="1"/>
</dbReference>
<feature type="transmembrane region" description="Helical" evidence="1">
    <location>
        <begin position="62"/>
        <end position="84"/>
    </location>
</feature>
<protein>
    <submittedName>
        <fullName evidence="3">Putative solute:sodium symporter small subunit</fullName>
    </submittedName>
</protein>
<reference evidence="4" key="1">
    <citation type="submission" date="2016-10" db="EMBL/GenBank/DDBJ databases">
        <authorList>
            <person name="Varghese N."/>
            <person name="Submissions S."/>
        </authorList>
    </citation>
    <scope>NUCLEOTIDE SEQUENCE [LARGE SCALE GENOMIC DNA]</scope>
    <source>
        <strain evidence="4">CGMCC 1.12041</strain>
    </source>
</reference>
<organism evidence="3 4">
    <name type="scientific">Massilia yuzhufengensis</name>
    <dbReference type="NCBI Taxonomy" id="1164594"/>
    <lineage>
        <taxon>Bacteria</taxon>
        <taxon>Pseudomonadati</taxon>
        <taxon>Pseudomonadota</taxon>
        <taxon>Betaproteobacteria</taxon>
        <taxon>Burkholderiales</taxon>
        <taxon>Oxalobacteraceae</taxon>
        <taxon>Telluria group</taxon>
        <taxon>Massilia</taxon>
    </lineage>
</organism>
<evidence type="ECO:0000313" key="3">
    <source>
        <dbReference type="EMBL" id="SFD33295.1"/>
    </source>
</evidence>
<dbReference type="OrthoDB" id="9797746at2"/>
<sequence>MPTEPTPQPPLQREQLAAARAAHWQGTSRLTALLLALWLATSFGAVFFARELARFYLFDWPLSFYMAAQGASLVSLLLIAIYAWRMRRLDQRHAPGARP</sequence>
<proteinExistence type="predicted"/>
<dbReference type="InterPro" id="IPR019886">
    <property type="entry name" value="Na_symporter_ssu"/>
</dbReference>
<keyword evidence="1" id="KW-0812">Transmembrane</keyword>
<gene>
    <name evidence="3" type="ORF">SAMN05216204_12256</name>
</gene>
<name>A0A1I1RG15_9BURK</name>
<keyword evidence="1" id="KW-0472">Membrane</keyword>
<dbReference type="STRING" id="1164594.SAMN05216204_12256"/>
<accession>A0A1I1RG15</accession>
<evidence type="ECO:0000313" key="4">
    <source>
        <dbReference type="Proteomes" id="UP000198639"/>
    </source>
</evidence>
<feature type="domain" description="Sodium symporter small subunit" evidence="2">
    <location>
        <begin position="21"/>
        <end position="93"/>
    </location>
</feature>
<dbReference type="RefSeq" id="WP_091875803.1">
    <property type="nucleotide sequence ID" value="NZ_FOLD01000022.1"/>
</dbReference>
<keyword evidence="1" id="KW-1133">Transmembrane helix</keyword>
<feature type="transmembrane region" description="Helical" evidence="1">
    <location>
        <begin position="30"/>
        <end position="50"/>
    </location>
</feature>
<dbReference type="AlphaFoldDB" id="A0A1I1RG15"/>